<dbReference type="AlphaFoldDB" id="A0A5N5SWM1"/>
<accession>A0A5N5SWM1</accession>
<evidence type="ECO:0008006" key="4">
    <source>
        <dbReference type="Google" id="ProtNLM"/>
    </source>
</evidence>
<protein>
    <recommendedName>
        <fullName evidence="4">Secreted protein</fullName>
    </recommendedName>
</protein>
<feature type="chain" id="PRO_5024353555" description="Secreted protein" evidence="1">
    <location>
        <begin position="16"/>
        <end position="72"/>
    </location>
</feature>
<gene>
    <name evidence="2" type="ORF">Anas_04233</name>
</gene>
<proteinExistence type="predicted"/>
<evidence type="ECO:0000313" key="3">
    <source>
        <dbReference type="Proteomes" id="UP000326759"/>
    </source>
</evidence>
<dbReference type="Proteomes" id="UP000326759">
    <property type="component" value="Unassembled WGS sequence"/>
</dbReference>
<sequence length="72" mass="8587">MLNLAFYCIFKLVLAFFHLGRLGGATSRVGNQCSQEMDIPITQINDYHNHYQYCCYHHIYQNHDYTQNQKKK</sequence>
<comment type="caution">
    <text evidence="2">The sequence shown here is derived from an EMBL/GenBank/DDBJ whole genome shotgun (WGS) entry which is preliminary data.</text>
</comment>
<keyword evidence="1" id="KW-0732">Signal</keyword>
<dbReference type="EMBL" id="SEYY01019304">
    <property type="protein sequence ID" value="KAB7498422.1"/>
    <property type="molecule type" value="Genomic_DNA"/>
</dbReference>
<keyword evidence="3" id="KW-1185">Reference proteome</keyword>
<name>A0A5N5SWM1_9CRUS</name>
<evidence type="ECO:0000256" key="1">
    <source>
        <dbReference type="SAM" id="SignalP"/>
    </source>
</evidence>
<feature type="signal peptide" evidence="1">
    <location>
        <begin position="1"/>
        <end position="15"/>
    </location>
</feature>
<organism evidence="2 3">
    <name type="scientific">Armadillidium nasatum</name>
    <dbReference type="NCBI Taxonomy" id="96803"/>
    <lineage>
        <taxon>Eukaryota</taxon>
        <taxon>Metazoa</taxon>
        <taxon>Ecdysozoa</taxon>
        <taxon>Arthropoda</taxon>
        <taxon>Crustacea</taxon>
        <taxon>Multicrustacea</taxon>
        <taxon>Malacostraca</taxon>
        <taxon>Eumalacostraca</taxon>
        <taxon>Peracarida</taxon>
        <taxon>Isopoda</taxon>
        <taxon>Oniscidea</taxon>
        <taxon>Crinocheta</taxon>
        <taxon>Armadillidiidae</taxon>
        <taxon>Armadillidium</taxon>
    </lineage>
</organism>
<evidence type="ECO:0000313" key="2">
    <source>
        <dbReference type="EMBL" id="KAB7498422.1"/>
    </source>
</evidence>
<reference evidence="2 3" key="1">
    <citation type="journal article" date="2019" name="PLoS Biol.">
        <title>Sex chromosomes control vertical transmission of feminizing Wolbachia symbionts in an isopod.</title>
        <authorList>
            <person name="Becking T."/>
            <person name="Chebbi M.A."/>
            <person name="Giraud I."/>
            <person name="Moumen B."/>
            <person name="Laverre T."/>
            <person name="Caubet Y."/>
            <person name="Peccoud J."/>
            <person name="Gilbert C."/>
            <person name="Cordaux R."/>
        </authorList>
    </citation>
    <scope>NUCLEOTIDE SEQUENCE [LARGE SCALE GENOMIC DNA]</scope>
    <source>
        <strain evidence="2">ANa2</strain>
        <tissue evidence="2">Whole body excluding digestive tract and cuticle</tissue>
    </source>
</reference>